<dbReference type="GO" id="GO:0046872">
    <property type="term" value="F:metal ion binding"/>
    <property type="evidence" value="ECO:0007669"/>
    <property type="project" value="TreeGrafter"/>
</dbReference>
<organism evidence="3 4">
    <name type="scientific">Allosphingosinicella deserti</name>
    <dbReference type="NCBI Taxonomy" id="2116704"/>
    <lineage>
        <taxon>Bacteria</taxon>
        <taxon>Pseudomonadati</taxon>
        <taxon>Pseudomonadota</taxon>
        <taxon>Alphaproteobacteria</taxon>
        <taxon>Sphingomonadales</taxon>
        <taxon>Sphingomonadaceae</taxon>
        <taxon>Allosphingosinicella</taxon>
    </lineage>
</organism>
<dbReference type="AlphaFoldDB" id="A0A2P7QLG5"/>
<feature type="domain" description="CHAD" evidence="2">
    <location>
        <begin position="225"/>
        <end position="491"/>
    </location>
</feature>
<dbReference type="Gene3D" id="2.40.320.10">
    <property type="entry name" value="Hypothetical Protein Pfu-838710-001"/>
    <property type="match status" value="1"/>
</dbReference>
<keyword evidence="4" id="KW-1185">Reference proteome</keyword>
<evidence type="ECO:0000313" key="3">
    <source>
        <dbReference type="EMBL" id="PSJ38806.1"/>
    </source>
</evidence>
<feature type="domain" description="CYTH" evidence="1">
    <location>
        <begin position="11"/>
        <end position="210"/>
    </location>
</feature>
<dbReference type="CDD" id="cd07756">
    <property type="entry name" value="CYTH-like_Pase_CHAD"/>
    <property type="match status" value="1"/>
</dbReference>
<dbReference type="PROSITE" id="PS51707">
    <property type="entry name" value="CYTH"/>
    <property type="match status" value="1"/>
</dbReference>
<dbReference type="GO" id="GO:0050355">
    <property type="term" value="F:inorganic triphosphate phosphatase activity"/>
    <property type="evidence" value="ECO:0007669"/>
    <property type="project" value="InterPro"/>
</dbReference>
<dbReference type="InterPro" id="IPR023577">
    <property type="entry name" value="CYTH_domain"/>
</dbReference>
<dbReference type="EMBL" id="PXYI01000005">
    <property type="protein sequence ID" value="PSJ38806.1"/>
    <property type="molecule type" value="Genomic_DNA"/>
</dbReference>
<dbReference type="Gene3D" id="1.40.20.10">
    <property type="entry name" value="CHAD domain"/>
    <property type="match status" value="1"/>
</dbReference>
<dbReference type="InterPro" id="IPR039013">
    <property type="entry name" value="YgiF"/>
</dbReference>
<sequence length="491" mass="54451">MQLALLSMTETEEVELKLELVPGDVERFRALPLLGAPAHAAAPQVSTYFDTPEGHLRKDGFSLRVRRKGRRHVQTLKEKGGDAGGFSARAEWEQAISGPALDLTLLESTPVAALLARKKVRNRLAIVSETRVDRTTWLLKRDGSTIELILDVGEVVSGDRSEPVCEIELELKRGSRAELFAFAREIGRAIPLRMGVMSKSERGQRLAAKRPRQIRKAEPVDIPPGTAIADAFALIVQSCLRHFRRNEPAVIADRDAEAVHQLRVATRRLRSAFTLFAPIVDSDEFDRLRVGFGALSNLLGTARDLDVTLVGLRGAEGPKKPLAAERRRLKGLRGGAYDMLVATLCGEDLPHLILDLVAWAESGEWRGTPRAQRSIEAFAEERLGRLWRKVRKQGKHIESLDPEARHQLRIQVKKLRYGSEFFAGLALGSARRWSNFNALLEQLQESLGKLNDLETARTMAPGTPDAHAVEGLLADAQRAADGLREAGPYWR</sequence>
<evidence type="ECO:0000313" key="4">
    <source>
        <dbReference type="Proteomes" id="UP000241167"/>
    </source>
</evidence>
<reference evidence="3 4" key="1">
    <citation type="submission" date="2018-03" db="EMBL/GenBank/DDBJ databases">
        <title>The draft genome of Sphingosinicella sp. GL-C-18.</title>
        <authorList>
            <person name="Liu L."/>
            <person name="Li L."/>
            <person name="Liang L."/>
            <person name="Zhang X."/>
            <person name="Wang T."/>
        </authorList>
    </citation>
    <scope>NUCLEOTIDE SEQUENCE [LARGE SCALE GENOMIC DNA]</scope>
    <source>
        <strain evidence="3 4">GL-C-18</strain>
    </source>
</reference>
<evidence type="ECO:0000259" key="2">
    <source>
        <dbReference type="PROSITE" id="PS51708"/>
    </source>
</evidence>
<dbReference type="PANTHER" id="PTHR39569:SF1">
    <property type="entry name" value="INORGANIC TRIPHOSPHATASE"/>
    <property type="match status" value="1"/>
</dbReference>
<dbReference type="SMART" id="SM00880">
    <property type="entry name" value="CHAD"/>
    <property type="match status" value="1"/>
</dbReference>
<dbReference type="SMART" id="SM01118">
    <property type="entry name" value="CYTH"/>
    <property type="match status" value="1"/>
</dbReference>
<dbReference type="PROSITE" id="PS51708">
    <property type="entry name" value="CHAD"/>
    <property type="match status" value="1"/>
</dbReference>
<name>A0A2P7QLG5_9SPHN</name>
<dbReference type="PANTHER" id="PTHR39569">
    <property type="entry name" value="INORGANIC TRIPHOSPHATASE"/>
    <property type="match status" value="1"/>
</dbReference>
<dbReference type="InterPro" id="IPR038186">
    <property type="entry name" value="CHAD_dom_sf"/>
</dbReference>
<accession>A0A2P7QLG5</accession>
<dbReference type="InterPro" id="IPR033469">
    <property type="entry name" value="CYTH-like_dom_sf"/>
</dbReference>
<dbReference type="InterPro" id="IPR007899">
    <property type="entry name" value="CHAD_dom"/>
</dbReference>
<dbReference type="SUPFAM" id="SSF55154">
    <property type="entry name" value="CYTH-like phosphatases"/>
    <property type="match status" value="1"/>
</dbReference>
<dbReference type="Proteomes" id="UP000241167">
    <property type="component" value="Unassembled WGS sequence"/>
</dbReference>
<evidence type="ECO:0000259" key="1">
    <source>
        <dbReference type="PROSITE" id="PS51707"/>
    </source>
</evidence>
<protein>
    <submittedName>
        <fullName evidence="3">Inorganic triphosphatase</fullName>
    </submittedName>
</protein>
<comment type="caution">
    <text evidence="3">The sequence shown here is derived from an EMBL/GenBank/DDBJ whole genome shotgun (WGS) entry which is preliminary data.</text>
</comment>
<dbReference type="Pfam" id="PF05235">
    <property type="entry name" value="CHAD"/>
    <property type="match status" value="1"/>
</dbReference>
<dbReference type="Pfam" id="PF01928">
    <property type="entry name" value="CYTH"/>
    <property type="match status" value="1"/>
</dbReference>
<gene>
    <name evidence="3" type="ORF">C7I55_15870</name>
</gene>
<proteinExistence type="predicted"/>